<feature type="domain" description="Cyclin-like" evidence="2">
    <location>
        <begin position="92"/>
        <end position="176"/>
    </location>
</feature>
<organism evidence="3 4">
    <name type="scientific">Cavenderia fasciculata</name>
    <name type="common">Slime mold</name>
    <name type="synonym">Dictyostelium fasciculatum</name>
    <dbReference type="NCBI Taxonomy" id="261658"/>
    <lineage>
        <taxon>Eukaryota</taxon>
        <taxon>Amoebozoa</taxon>
        <taxon>Evosea</taxon>
        <taxon>Eumycetozoa</taxon>
        <taxon>Dictyostelia</taxon>
        <taxon>Acytosteliales</taxon>
        <taxon>Cavenderiaceae</taxon>
        <taxon>Cavenderia</taxon>
    </lineage>
</organism>
<dbReference type="KEGG" id="dfa:DFA_04044"/>
<dbReference type="OrthoDB" id="17592at2759"/>
<dbReference type="Proteomes" id="UP000007797">
    <property type="component" value="Unassembled WGS sequence"/>
</dbReference>
<dbReference type="GO" id="GO:0016538">
    <property type="term" value="F:cyclin-dependent protein serine/threonine kinase regulator activity"/>
    <property type="evidence" value="ECO:0007669"/>
    <property type="project" value="TreeGrafter"/>
</dbReference>
<dbReference type="Gene3D" id="1.10.472.10">
    <property type="entry name" value="Cyclin-like"/>
    <property type="match status" value="1"/>
</dbReference>
<protein>
    <submittedName>
        <fullName evidence="3">Non-receptor tyrosine kinase</fullName>
    </submittedName>
</protein>
<keyword evidence="4" id="KW-1185">Reference proteome</keyword>
<feature type="compositionally biased region" description="Low complexity" evidence="1">
    <location>
        <begin position="276"/>
        <end position="316"/>
    </location>
</feature>
<reference evidence="4" key="1">
    <citation type="journal article" date="2011" name="Genome Res.">
        <title>Phylogeny-wide analysis of social amoeba genomes highlights ancient origins for complex intercellular communication.</title>
        <authorList>
            <person name="Heidel A.J."/>
            <person name="Lawal H.M."/>
            <person name="Felder M."/>
            <person name="Schilde C."/>
            <person name="Helps N.R."/>
            <person name="Tunggal B."/>
            <person name="Rivero F."/>
            <person name="John U."/>
            <person name="Schleicher M."/>
            <person name="Eichinger L."/>
            <person name="Platzer M."/>
            <person name="Noegel A.A."/>
            <person name="Schaap P."/>
            <person name="Gloeckner G."/>
        </authorList>
    </citation>
    <scope>NUCLEOTIDE SEQUENCE [LARGE SCALE GENOMIC DNA]</scope>
    <source>
        <strain evidence="4">SH3</strain>
    </source>
</reference>
<dbReference type="AlphaFoldDB" id="F4Q149"/>
<dbReference type="RefSeq" id="XP_004366454.1">
    <property type="nucleotide sequence ID" value="XM_004366397.1"/>
</dbReference>
<dbReference type="PANTHER" id="PTHR15615">
    <property type="match status" value="1"/>
</dbReference>
<dbReference type="PANTHER" id="PTHR15615:SF106">
    <property type="entry name" value="CYCLIN-LIKE DOMAIN-CONTAINING PROTEIN-RELATED"/>
    <property type="match status" value="1"/>
</dbReference>
<name>F4Q149_CACFS</name>
<dbReference type="InterPro" id="IPR013763">
    <property type="entry name" value="Cyclin-like_dom"/>
</dbReference>
<dbReference type="InterPro" id="IPR036915">
    <property type="entry name" value="Cyclin-like_sf"/>
</dbReference>
<evidence type="ECO:0000259" key="2">
    <source>
        <dbReference type="SMART" id="SM00385"/>
    </source>
</evidence>
<dbReference type="SUPFAM" id="SSF47954">
    <property type="entry name" value="Cyclin-like"/>
    <property type="match status" value="1"/>
</dbReference>
<dbReference type="GO" id="GO:0000307">
    <property type="term" value="C:cyclin-dependent protein kinase holoenzyme complex"/>
    <property type="evidence" value="ECO:0007669"/>
    <property type="project" value="TreeGrafter"/>
</dbReference>
<feature type="region of interest" description="Disordered" evidence="1">
    <location>
        <begin position="276"/>
        <end position="325"/>
    </location>
</feature>
<dbReference type="CDD" id="cd20558">
    <property type="entry name" value="CYCLIN_ScPCL7-like"/>
    <property type="match status" value="1"/>
</dbReference>
<dbReference type="EMBL" id="GL883018">
    <property type="protein sequence ID" value="EGG18550.1"/>
    <property type="molecule type" value="Genomic_DNA"/>
</dbReference>
<keyword evidence="3" id="KW-0418">Kinase</keyword>
<accession>F4Q149</accession>
<dbReference type="GO" id="GO:0005634">
    <property type="term" value="C:nucleus"/>
    <property type="evidence" value="ECO:0007669"/>
    <property type="project" value="TreeGrafter"/>
</dbReference>
<evidence type="ECO:0000256" key="1">
    <source>
        <dbReference type="SAM" id="MobiDB-lite"/>
    </source>
</evidence>
<keyword evidence="3" id="KW-0808">Transferase</keyword>
<dbReference type="SMART" id="SM00385">
    <property type="entry name" value="CYCLIN"/>
    <property type="match status" value="1"/>
</dbReference>
<gene>
    <name evidence="3" type="ORF">DFA_04044</name>
</gene>
<sequence length="338" mass="37696">MFGVNNPYSIIQSRYPIKLPSIIDVIKESLATVKSVELIEDQTPLFWSLSHVLTELPLIGDKIIQMHGYSHPAHATLFVSPTGEIPRISIPDYLVRLVKFSPCSKECFIMIIVYIDRLIQKAGFIVNSFNIHRLLITCIMVASKYIDDIFYNNEYYSHIGGVNRDELNKLEIAFLTLLEFDTSCPLPNYLDYFSHLDCFVSHIRQIRQKSQPQLQQPSLTTLTASSTPMRSNTNIICNSTSATTSVISHSSIVPVTESSTKIQMIANASVSSNNNNIPIANHQNNSNNNNNVTMNNQSNTNTSNISSTSFSSSSSGSRRKSLVRDPSYLPVAPTIISN</sequence>
<dbReference type="InterPro" id="IPR013922">
    <property type="entry name" value="Cyclin_PHO80-like"/>
</dbReference>
<dbReference type="STRING" id="1054147.F4Q149"/>
<evidence type="ECO:0000313" key="3">
    <source>
        <dbReference type="EMBL" id="EGG18550.1"/>
    </source>
</evidence>
<dbReference type="GO" id="GO:0019901">
    <property type="term" value="F:protein kinase binding"/>
    <property type="evidence" value="ECO:0007669"/>
    <property type="project" value="InterPro"/>
</dbReference>
<dbReference type="GeneID" id="14870503"/>
<dbReference type="GO" id="GO:0016301">
    <property type="term" value="F:kinase activity"/>
    <property type="evidence" value="ECO:0007669"/>
    <property type="project" value="UniProtKB-KW"/>
</dbReference>
<evidence type="ECO:0000313" key="4">
    <source>
        <dbReference type="Proteomes" id="UP000007797"/>
    </source>
</evidence>
<dbReference type="Pfam" id="PF08613">
    <property type="entry name" value="Cyclin"/>
    <property type="match status" value="1"/>
</dbReference>
<proteinExistence type="predicted"/>